<gene>
    <name evidence="1" type="ORF">NU08_1992</name>
</gene>
<dbReference type="EMBL" id="JUIV01000005">
    <property type="protein sequence ID" value="RYJ39154.1"/>
    <property type="molecule type" value="Genomic_DNA"/>
</dbReference>
<name>A0A444W044_9FLAO</name>
<reference evidence="1 2" key="1">
    <citation type="submission" date="2014-12" db="EMBL/GenBank/DDBJ databases">
        <title>Genome sequence of Flavobacterium anhuiense RCM74.</title>
        <authorList>
            <person name="Kim J.F."/>
            <person name="Song J.Y."/>
            <person name="Kwak M.-J."/>
            <person name="Lee S.-W."/>
        </authorList>
    </citation>
    <scope>NUCLEOTIDE SEQUENCE [LARGE SCALE GENOMIC DNA]</scope>
    <source>
        <strain evidence="1 2">RCM74</strain>
    </source>
</reference>
<organism evidence="1 2">
    <name type="scientific">Flavobacterium anhuiense</name>
    <dbReference type="NCBI Taxonomy" id="459526"/>
    <lineage>
        <taxon>Bacteria</taxon>
        <taxon>Pseudomonadati</taxon>
        <taxon>Bacteroidota</taxon>
        <taxon>Flavobacteriia</taxon>
        <taxon>Flavobacteriales</taxon>
        <taxon>Flavobacteriaceae</taxon>
        <taxon>Flavobacterium</taxon>
    </lineage>
</organism>
<comment type="caution">
    <text evidence="1">The sequence shown here is derived from an EMBL/GenBank/DDBJ whole genome shotgun (WGS) entry which is preliminary data.</text>
</comment>
<accession>A0A444W044</accession>
<proteinExistence type="predicted"/>
<dbReference type="Proteomes" id="UP000290433">
    <property type="component" value="Unassembled WGS sequence"/>
</dbReference>
<evidence type="ECO:0000313" key="2">
    <source>
        <dbReference type="Proteomes" id="UP000290433"/>
    </source>
</evidence>
<protein>
    <submittedName>
        <fullName evidence="1">Uncharacterized protein</fullName>
    </submittedName>
</protein>
<evidence type="ECO:0000313" key="1">
    <source>
        <dbReference type="EMBL" id="RYJ39154.1"/>
    </source>
</evidence>
<sequence length="43" mass="5003">MLILINLKLNISSKFIVIRIEQKVSEFTAKKSTSFLTLMLFQD</sequence>
<dbReference type="AlphaFoldDB" id="A0A444W044"/>